<feature type="chain" id="PRO_5009311747" evidence="1">
    <location>
        <begin position="21"/>
        <end position="73"/>
    </location>
</feature>
<name>A0A1I7Y2D4_9BILA</name>
<keyword evidence="2" id="KW-1185">Reference proteome</keyword>
<dbReference type="AlphaFoldDB" id="A0A1I7Y2D4"/>
<evidence type="ECO:0000256" key="1">
    <source>
        <dbReference type="SAM" id="SignalP"/>
    </source>
</evidence>
<evidence type="ECO:0000313" key="2">
    <source>
        <dbReference type="Proteomes" id="UP000095287"/>
    </source>
</evidence>
<feature type="signal peptide" evidence="1">
    <location>
        <begin position="1"/>
        <end position="20"/>
    </location>
</feature>
<dbReference type="Proteomes" id="UP000095287">
    <property type="component" value="Unplaced"/>
</dbReference>
<accession>A0A1I7Y2D4</accession>
<organism evidence="2 3">
    <name type="scientific">Steinernema glaseri</name>
    <dbReference type="NCBI Taxonomy" id="37863"/>
    <lineage>
        <taxon>Eukaryota</taxon>
        <taxon>Metazoa</taxon>
        <taxon>Ecdysozoa</taxon>
        <taxon>Nematoda</taxon>
        <taxon>Chromadorea</taxon>
        <taxon>Rhabditida</taxon>
        <taxon>Tylenchina</taxon>
        <taxon>Panagrolaimomorpha</taxon>
        <taxon>Strongyloidoidea</taxon>
        <taxon>Steinernematidae</taxon>
        <taxon>Steinernema</taxon>
    </lineage>
</organism>
<evidence type="ECO:0000313" key="3">
    <source>
        <dbReference type="WBParaSite" id="L893_g12032.t1"/>
    </source>
</evidence>
<protein>
    <submittedName>
        <fullName evidence="3">Secreted protein</fullName>
    </submittedName>
</protein>
<proteinExistence type="predicted"/>
<dbReference type="WBParaSite" id="L893_g12032.t1">
    <property type="protein sequence ID" value="L893_g12032.t1"/>
    <property type="gene ID" value="L893_g12032"/>
</dbReference>
<sequence length="73" mass="8589">MRQIAAIALCALVIIAQCEGSHHRYRNHRPHHNRHVHLMHLSRDETAKHTDTTSTNPEIYIKLLLPFKNTFPW</sequence>
<keyword evidence="1" id="KW-0732">Signal</keyword>
<reference evidence="3" key="1">
    <citation type="submission" date="2016-11" db="UniProtKB">
        <authorList>
            <consortium name="WormBaseParasite"/>
        </authorList>
    </citation>
    <scope>IDENTIFICATION</scope>
</reference>